<dbReference type="EMBL" id="AP023343">
    <property type="protein sequence ID" value="BCI86078.1"/>
    <property type="molecule type" value="Genomic_DNA"/>
</dbReference>
<evidence type="ECO:0000256" key="1">
    <source>
        <dbReference type="SAM" id="MobiDB-lite"/>
    </source>
</evidence>
<reference evidence="2 3" key="1">
    <citation type="submission" date="2020-07" db="EMBL/GenBank/DDBJ databases">
        <title>Mycobacterium kansasii (former subtype) with zoonotic potential isolated from diseased indoor pet cat, Japan.</title>
        <authorList>
            <person name="Fukano H."/>
            <person name="Terazono T."/>
            <person name="Hoshino Y."/>
        </authorList>
    </citation>
    <scope>NUCLEOTIDE SEQUENCE [LARGE SCALE GENOMIC DNA]</scope>
    <source>
        <strain evidence="2 3">Kuro-I</strain>
    </source>
</reference>
<dbReference type="Pfam" id="PF13384">
    <property type="entry name" value="HTH_23"/>
    <property type="match status" value="1"/>
</dbReference>
<feature type="compositionally biased region" description="Basic and acidic residues" evidence="1">
    <location>
        <begin position="127"/>
        <end position="146"/>
    </location>
</feature>
<dbReference type="Proteomes" id="UP000516380">
    <property type="component" value="Chromosome"/>
</dbReference>
<dbReference type="AlphaFoldDB" id="A0A7G1IC88"/>
<sequence>MSIDNDARTGDPPLDHDAAEKLDQRIQRMADTAARNLDTLAGLLSEAQAGHIHEALGFSSWTEYVADRLKPITKALGREELRALTVQLYDAGMSVRDTADATGQSKSTVQREVSQSGTVEGSADATVGHDGKIRARKRDTDPEQHRNGGPRGKWEPSAYASRAKSYIGHINGDAELHGRIYGLIDELLASIQPAIESN</sequence>
<feature type="region of interest" description="Disordered" evidence="1">
    <location>
        <begin position="99"/>
        <end position="157"/>
    </location>
</feature>
<evidence type="ECO:0000313" key="2">
    <source>
        <dbReference type="EMBL" id="BCI86078.1"/>
    </source>
</evidence>
<proteinExistence type="predicted"/>
<accession>A0A7G1IC88</accession>
<feature type="compositionally biased region" description="Polar residues" evidence="1">
    <location>
        <begin position="101"/>
        <end position="119"/>
    </location>
</feature>
<evidence type="ECO:0000313" key="3">
    <source>
        <dbReference type="Proteomes" id="UP000516380"/>
    </source>
</evidence>
<gene>
    <name evidence="2" type="ORF">NIIDMKKI_12840</name>
</gene>
<name>A0A7G1IC88_MYCKA</name>
<organism evidence="2 3">
    <name type="scientific">Mycobacterium kansasii</name>
    <dbReference type="NCBI Taxonomy" id="1768"/>
    <lineage>
        <taxon>Bacteria</taxon>
        <taxon>Bacillati</taxon>
        <taxon>Actinomycetota</taxon>
        <taxon>Actinomycetes</taxon>
        <taxon>Mycobacteriales</taxon>
        <taxon>Mycobacteriaceae</taxon>
        <taxon>Mycobacterium</taxon>
    </lineage>
</organism>
<protein>
    <submittedName>
        <fullName evidence="2">Uncharacterized protein</fullName>
    </submittedName>
</protein>
<keyword evidence="3" id="KW-1185">Reference proteome</keyword>